<name>A0A381VY81_9ZZZZ</name>
<dbReference type="AlphaFoldDB" id="A0A381VY81"/>
<dbReference type="Gene3D" id="2.60.120.620">
    <property type="entry name" value="q2cbj1_9rhob like domain"/>
    <property type="match status" value="1"/>
</dbReference>
<evidence type="ECO:0000313" key="2">
    <source>
        <dbReference type="EMBL" id="SVA44593.1"/>
    </source>
</evidence>
<proteinExistence type="predicted"/>
<organism evidence="2">
    <name type="scientific">marine metagenome</name>
    <dbReference type="NCBI Taxonomy" id="408172"/>
    <lineage>
        <taxon>unclassified sequences</taxon>
        <taxon>metagenomes</taxon>
        <taxon>ecological metagenomes</taxon>
    </lineage>
</organism>
<evidence type="ECO:0000256" key="1">
    <source>
        <dbReference type="SAM" id="MobiDB-lite"/>
    </source>
</evidence>
<dbReference type="SUPFAM" id="SSF51197">
    <property type="entry name" value="Clavaminate synthase-like"/>
    <property type="match status" value="1"/>
</dbReference>
<protein>
    <submittedName>
        <fullName evidence="2">Uncharacterized protein</fullName>
    </submittedName>
</protein>
<feature type="region of interest" description="Disordered" evidence="1">
    <location>
        <begin position="52"/>
        <end position="80"/>
    </location>
</feature>
<accession>A0A381VY81</accession>
<gene>
    <name evidence="2" type="ORF">METZ01_LOCUS97447</name>
</gene>
<reference evidence="2" key="1">
    <citation type="submission" date="2018-05" db="EMBL/GenBank/DDBJ databases">
        <authorList>
            <person name="Lanie J.A."/>
            <person name="Ng W.-L."/>
            <person name="Kazmierczak K.M."/>
            <person name="Andrzejewski T.M."/>
            <person name="Davidsen T.M."/>
            <person name="Wayne K.J."/>
            <person name="Tettelin H."/>
            <person name="Glass J.I."/>
            <person name="Rusch D."/>
            <person name="Podicherti R."/>
            <person name="Tsui H.-C.T."/>
            <person name="Winkler M.E."/>
        </authorList>
    </citation>
    <scope>NUCLEOTIDE SEQUENCE</scope>
</reference>
<dbReference type="EMBL" id="UINC01009984">
    <property type="protein sequence ID" value="SVA44593.1"/>
    <property type="molecule type" value="Genomic_DNA"/>
</dbReference>
<feature type="non-terminal residue" evidence="2">
    <location>
        <position position="118"/>
    </location>
</feature>
<sequence length="118" mass="12534">MSTSASLPLTDEQVAAFWSGGYVMMDGAVSAADLVELQASIASWVEESKRHAGPFGTTMDGRARFDVQPGHSAEEPALRRVASPQEVCDVHLRIMRGSPLVDAAAQLVGPDLVVNNVK</sequence>